<feature type="transmembrane region" description="Helical" evidence="2">
    <location>
        <begin position="12"/>
        <end position="34"/>
    </location>
</feature>
<feature type="compositionally biased region" description="Basic and acidic residues" evidence="1">
    <location>
        <begin position="939"/>
        <end position="954"/>
    </location>
</feature>
<evidence type="ECO:0000313" key="4">
    <source>
        <dbReference type="Proteomes" id="UP000319143"/>
    </source>
</evidence>
<reference evidence="3 4" key="1">
    <citation type="submission" date="2019-02" db="EMBL/GenBank/DDBJ databases">
        <title>Deep-cultivation of Planctomycetes and their phenomic and genomic characterization uncovers novel biology.</title>
        <authorList>
            <person name="Wiegand S."/>
            <person name="Jogler M."/>
            <person name="Boedeker C."/>
            <person name="Pinto D."/>
            <person name="Vollmers J."/>
            <person name="Rivas-Marin E."/>
            <person name="Kohn T."/>
            <person name="Peeters S.H."/>
            <person name="Heuer A."/>
            <person name="Rast P."/>
            <person name="Oberbeckmann S."/>
            <person name="Bunk B."/>
            <person name="Jeske O."/>
            <person name="Meyerdierks A."/>
            <person name="Storesund J.E."/>
            <person name="Kallscheuer N."/>
            <person name="Luecker S."/>
            <person name="Lage O.M."/>
            <person name="Pohl T."/>
            <person name="Merkel B.J."/>
            <person name="Hornburger P."/>
            <person name="Mueller R.-W."/>
            <person name="Bruemmer F."/>
            <person name="Labrenz M."/>
            <person name="Spormann A.M."/>
            <person name="Op Den Camp H."/>
            <person name="Overmann J."/>
            <person name="Amann R."/>
            <person name="Jetten M.S.M."/>
            <person name="Mascher T."/>
            <person name="Medema M.H."/>
            <person name="Devos D.P."/>
            <person name="Kaster A.-K."/>
            <person name="Ovreas L."/>
            <person name="Rohde M."/>
            <person name="Galperin M.Y."/>
            <person name="Jogler C."/>
        </authorList>
    </citation>
    <scope>NUCLEOTIDE SEQUENCE [LARGE SCALE GENOMIC DNA]</scope>
    <source>
        <strain evidence="3 4">Poly41</strain>
    </source>
</reference>
<dbReference type="EMBL" id="SJPV01000009">
    <property type="protein sequence ID" value="TWU33751.1"/>
    <property type="molecule type" value="Genomic_DNA"/>
</dbReference>
<organism evidence="3 4">
    <name type="scientific">Novipirellula artificiosorum</name>
    <dbReference type="NCBI Taxonomy" id="2528016"/>
    <lineage>
        <taxon>Bacteria</taxon>
        <taxon>Pseudomonadati</taxon>
        <taxon>Planctomycetota</taxon>
        <taxon>Planctomycetia</taxon>
        <taxon>Pirellulales</taxon>
        <taxon>Pirellulaceae</taxon>
        <taxon>Novipirellula</taxon>
    </lineage>
</organism>
<dbReference type="Proteomes" id="UP000319143">
    <property type="component" value="Unassembled WGS sequence"/>
</dbReference>
<keyword evidence="2" id="KW-0472">Membrane</keyword>
<keyword evidence="4" id="KW-1185">Reference proteome</keyword>
<evidence type="ECO:0000313" key="3">
    <source>
        <dbReference type="EMBL" id="TWU33751.1"/>
    </source>
</evidence>
<keyword evidence="2" id="KW-1133">Transmembrane helix</keyword>
<comment type="caution">
    <text evidence="3">The sequence shown here is derived from an EMBL/GenBank/DDBJ whole genome shotgun (WGS) entry which is preliminary data.</text>
</comment>
<accession>A0A5C6DDI1</accession>
<feature type="region of interest" description="Disordered" evidence="1">
    <location>
        <begin position="939"/>
        <end position="964"/>
    </location>
</feature>
<evidence type="ECO:0000256" key="2">
    <source>
        <dbReference type="SAM" id="Phobius"/>
    </source>
</evidence>
<sequence>MKRFQRKRRSGIILLVVLVALTFFSVLIATYLVFSNNSRQSSFAMASRNTRGPDPNALLDEALMMLVRGTDDPQNPFYGEDLLSDYYGRGDAHDCRVKEGDSAATPPTGPILLGDSGGSFIRLPIETTTNVRPIDEPYDDVLTGRLITFLAGPLRNRTYRILRSVYRPPTTGVPPQPAYDDVFIELKEDWFATTTPTVAQVRELFYPNPTSTTASGYRIHINGVPRNSKGIGFDTTEVDATVVMPTIADTVANIPAGTNIGFSDLPAALQPNHLRRTVNKSTIKGDFDEGYDAPDFNNWFLSYRDSAGNVIPSFHRPSVLNYILNQRGAWGTPSVSPELDATAVDYRNVLVSLARGTFRPIPIAEKQLLNGGTVATQSRAIDAGFTGGNAEFALRTPVRLLRDDGNLLPNAANRLDQLVRALINGQYDVDNDGDGIPDSIWVDLGLPLVTSREGKLLRPMVAAMIEDLSGRLNVNAHGNTQLQFQAAAMSSDAAEWAGTREPINNAANSEPAFRGVGYGPAEITIPMTSSSGLITNAAIRTELNAIRAARYAGEMGHTFSVPGQWNADPLDVLRTGPRPRSQYNANGYGYSIDPFGRGGIGIGRSGHLVAADSGTLIRADDTMTATVEATINEAVNDPYEMDPSGELNGDQAFSLADLEAILRSSDFDSDMLPQRLRTRTLALLANYREFSRALTTHSRSSDALPGASASEESAFVTLVKLMDPTSALNANQVKRLVAPEFRLGRKLDVNRPFGNGIDDLGTLRVNDDGDGSTDEPDERNGVIDEPYEVANETETFAASPSSGQTVPSDFRTLVPEYLYDETSVPPPPFPPVVNSRTLLARHLYTLMMALTDDGYSFPSVSSTPPTSFDPDLYRARRIAQWAVNVVDYRDPDAIMTRFVYDPNPFDASGWNPPSTSVVWGVESPELLFSESMAFHDVRLRDTNRDSSGKDKSDTPPDEDSDQVRMPQGSLLLELYCPRPTVNTLSTTSALGDETTHAGVPQEFYSVNAMTGAYQLDLTRTAPPRIVGSPGAPVWRIAISERHDALLPPAAAAKTNANPETLRTTLPDTASFQIDAQDELDPTASDLTYDRFIWFNNFGDPVANPSASMTLVDNVITDNVIADMNANQVFFAPNLVGGFNSDRTLEPGQYLCLAPRATTALGSKEYPTVGTFPGIPSEQRLYVVDGQGLMQKRQDGLPLTPAMVAGTGPISPALPLIIGAPRPIPAITGWGPAANVFADDIVGLNVSEPLPNGGSYYPEPLFSYNGMEDLDGAGGMDYPLTDAYIDFEALLDSARDTPLDVGIGRIPDNGAATGPEPLLGTLPEYCSAFLQRLADPTLPHDPVTNPYRTVDWIPIDLTIFSGEDRENNISGAANYTRRTRQRNGFVKRTSGVPVQGHSLYSYETDFANPSVPLDAAAPDYFSFSVAPNAAHLQSSFSFLNTDTALMIPASDINAGFVGFAPTIGSLPGAIANNVVGHDRGLPRVPFAIHPWLNRPFASHLELMMVPGCSQGRLFEEFSFDPTGATDPDVYPTSATSADADLFNAPFRHLLNFFHDSETAGDAAHFARLFDFVHTLPRFRGEVEYINRDRLFASDPVKNAQLNELRSLLLPPFNLTFDDLREGTINLNTLAEFPVWAGLMQGHLNTDEFSSVSGTATANQLAFAKFLESRRGYTPGTGTAARVTAAGPFNYAPNLLDERFPTQFAGLFTNNINAKHAPELRDPAATGLLRRRGVNGTLLRGLGTVATNDPDETGAANVTPMFVRAQGQLPTQNLDLPVGINPTGDLHLDRKRNPFLRYQTLMRMPNLVSDNSQVFVLRLTLGLFEVDSGTESLGREYNEETGQNQRYKALFIIDRSREVGFVPGVDLNARDTVLFESYAQ</sequence>
<dbReference type="RefSeq" id="WP_231615856.1">
    <property type="nucleotide sequence ID" value="NZ_SJPV01000009.1"/>
</dbReference>
<feature type="compositionally biased region" description="Acidic residues" evidence="1">
    <location>
        <begin position="768"/>
        <end position="777"/>
    </location>
</feature>
<protein>
    <submittedName>
        <fullName evidence="3">Uncharacterized protein</fullName>
    </submittedName>
</protein>
<feature type="region of interest" description="Disordered" evidence="1">
    <location>
        <begin position="758"/>
        <end position="781"/>
    </location>
</feature>
<evidence type="ECO:0000256" key="1">
    <source>
        <dbReference type="SAM" id="MobiDB-lite"/>
    </source>
</evidence>
<name>A0A5C6DDI1_9BACT</name>
<proteinExistence type="predicted"/>
<keyword evidence="2" id="KW-0812">Transmembrane</keyword>
<gene>
    <name evidence="3" type="ORF">Poly41_47480</name>
</gene>